<dbReference type="Proteomes" id="UP000004995">
    <property type="component" value="Unassembled WGS sequence"/>
</dbReference>
<reference evidence="1" key="2">
    <citation type="submission" date="2018-08" db="UniProtKB">
        <authorList>
            <consortium name="EnsemblPlants"/>
        </authorList>
    </citation>
    <scope>IDENTIFICATION</scope>
    <source>
        <strain evidence="1">Yugu1</strain>
    </source>
</reference>
<evidence type="ECO:0000313" key="2">
    <source>
        <dbReference type="Proteomes" id="UP000004995"/>
    </source>
</evidence>
<sequence>MLLLLGHQCQLHIRWWCEATGHGKRVTGIGFERVSCAKATSVGHAGDLLPPRFVLVEAVE</sequence>
<name>K3YXJ4_SETIT</name>
<dbReference type="AlphaFoldDB" id="K3YXJ4"/>
<evidence type="ECO:0000313" key="1">
    <source>
        <dbReference type="EnsemblPlants" id="KQL28502"/>
    </source>
</evidence>
<keyword evidence="2" id="KW-1185">Reference proteome</keyword>
<dbReference type="EMBL" id="AGNK02000099">
    <property type="status" value="NOT_ANNOTATED_CDS"/>
    <property type="molecule type" value="Genomic_DNA"/>
</dbReference>
<dbReference type="InParanoid" id="K3YXJ4"/>
<dbReference type="Gramene" id="KQL28502">
    <property type="protein sequence ID" value="KQL28502"/>
    <property type="gene ID" value="SETIT_018990mg"/>
</dbReference>
<reference evidence="2" key="1">
    <citation type="journal article" date="2012" name="Nat. Biotechnol.">
        <title>Reference genome sequence of the model plant Setaria.</title>
        <authorList>
            <person name="Bennetzen J.L."/>
            <person name="Schmutz J."/>
            <person name="Wang H."/>
            <person name="Percifield R."/>
            <person name="Hawkins J."/>
            <person name="Pontaroli A.C."/>
            <person name="Estep M."/>
            <person name="Feng L."/>
            <person name="Vaughn J.N."/>
            <person name="Grimwood J."/>
            <person name="Jenkins J."/>
            <person name="Barry K."/>
            <person name="Lindquist E."/>
            <person name="Hellsten U."/>
            <person name="Deshpande S."/>
            <person name="Wang X."/>
            <person name="Wu X."/>
            <person name="Mitros T."/>
            <person name="Triplett J."/>
            <person name="Yang X."/>
            <person name="Ye C.Y."/>
            <person name="Mauro-Herrera M."/>
            <person name="Wang L."/>
            <person name="Li P."/>
            <person name="Sharma M."/>
            <person name="Sharma R."/>
            <person name="Ronald P.C."/>
            <person name="Panaud O."/>
            <person name="Kellogg E.A."/>
            <person name="Brutnell T.P."/>
            <person name="Doust A.N."/>
            <person name="Tuskan G.A."/>
            <person name="Rokhsar D."/>
            <person name="Devos K.M."/>
        </authorList>
    </citation>
    <scope>NUCLEOTIDE SEQUENCE [LARGE SCALE GENOMIC DNA]</scope>
    <source>
        <strain evidence="2">cv. Yugu1</strain>
    </source>
</reference>
<organism evidence="1 2">
    <name type="scientific">Setaria italica</name>
    <name type="common">Foxtail millet</name>
    <name type="synonym">Panicum italicum</name>
    <dbReference type="NCBI Taxonomy" id="4555"/>
    <lineage>
        <taxon>Eukaryota</taxon>
        <taxon>Viridiplantae</taxon>
        <taxon>Streptophyta</taxon>
        <taxon>Embryophyta</taxon>
        <taxon>Tracheophyta</taxon>
        <taxon>Spermatophyta</taxon>
        <taxon>Magnoliopsida</taxon>
        <taxon>Liliopsida</taxon>
        <taxon>Poales</taxon>
        <taxon>Poaceae</taxon>
        <taxon>PACMAD clade</taxon>
        <taxon>Panicoideae</taxon>
        <taxon>Panicodae</taxon>
        <taxon>Paniceae</taxon>
        <taxon>Cenchrinae</taxon>
        <taxon>Setaria</taxon>
    </lineage>
</organism>
<dbReference type="HOGENOM" id="CLU_2946026_0_0_1"/>
<accession>K3YXJ4</accession>
<protein>
    <submittedName>
        <fullName evidence="1">Uncharacterized protein</fullName>
    </submittedName>
</protein>
<dbReference type="EnsemblPlants" id="KQL28502">
    <property type="protein sequence ID" value="KQL28502"/>
    <property type="gene ID" value="SETIT_018990mg"/>
</dbReference>
<proteinExistence type="predicted"/>